<dbReference type="RefSeq" id="WP_100511764.1">
    <property type="nucleotide sequence ID" value="NZ_PEBI01000006.1"/>
</dbReference>
<keyword evidence="3" id="KW-1185">Reference proteome</keyword>
<accession>A0A2M9H674</accession>
<sequence>MSDKPIIIEPDIDESRENLPDVTLSLKGLDTTVRLPNLNSADLPIELVNVVLIIKSKVALSEEDTFHATAVFLAYLEQMQPDLWNKLRRAGNPLGWISAIMRGWAEGSGLDPKQLSSSSSTRTTTAH</sequence>
<proteinExistence type="predicted"/>
<dbReference type="OrthoDB" id="3239454at2"/>
<evidence type="ECO:0000313" key="3">
    <source>
        <dbReference type="Proteomes" id="UP000229095"/>
    </source>
</evidence>
<dbReference type="EMBL" id="PEBI01000006">
    <property type="protein sequence ID" value="PJM72333.1"/>
    <property type="molecule type" value="Genomic_DNA"/>
</dbReference>
<feature type="compositionally biased region" description="Low complexity" evidence="1">
    <location>
        <begin position="116"/>
        <end position="127"/>
    </location>
</feature>
<evidence type="ECO:0000256" key="1">
    <source>
        <dbReference type="SAM" id="MobiDB-lite"/>
    </source>
</evidence>
<reference evidence="2 3" key="1">
    <citation type="submission" date="2017-10" db="EMBL/GenBank/DDBJ databases">
        <title>Draft genome sequences of strains TRE 1, TRE 9, TRE H and TRI 7, isolated from tamarins, belonging to four potential novel Bifidobacterium species.</title>
        <authorList>
            <person name="Mattarelli P."/>
            <person name="Modesto M."/>
            <person name="Puglisi E."/>
            <person name="Morelli L."/>
            <person name="Spezio C."/>
            <person name="Bonetti A."/>
            <person name="Sandri C."/>
        </authorList>
    </citation>
    <scope>NUCLEOTIDE SEQUENCE [LARGE SCALE GENOMIC DNA]</scope>
    <source>
        <strain evidence="3">TRE1</strain>
    </source>
</reference>
<name>A0A2M9H674_9BIFI</name>
<dbReference type="Proteomes" id="UP000229095">
    <property type="component" value="Unassembled WGS sequence"/>
</dbReference>
<organism evidence="2 3">
    <name type="scientific">Bifidobacterium primatium</name>
    <dbReference type="NCBI Taxonomy" id="2045438"/>
    <lineage>
        <taxon>Bacteria</taxon>
        <taxon>Bacillati</taxon>
        <taxon>Actinomycetota</taxon>
        <taxon>Actinomycetes</taxon>
        <taxon>Bifidobacteriales</taxon>
        <taxon>Bifidobacteriaceae</taxon>
        <taxon>Bifidobacterium</taxon>
    </lineage>
</organism>
<evidence type="ECO:0000313" key="2">
    <source>
        <dbReference type="EMBL" id="PJM72333.1"/>
    </source>
</evidence>
<feature type="region of interest" description="Disordered" evidence="1">
    <location>
        <begin position="108"/>
        <end position="127"/>
    </location>
</feature>
<protein>
    <submittedName>
        <fullName evidence="2">Uncharacterized protein</fullName>
    </submittedName>
</protein>
<gene>
    <name evidence="2" type="ORF">CS006_10370</name>
</gene>
<comment type="caution">
    <text evidence="2">The sequence shown here is derived from an EMBL/GenBank/DDBJ whole genome shotgun (WGS) entry which is preliminary data.</text>
</comment>
<dbReference type="AlphaFoldDB" id="A0A2M9H674"/>